<evidence type="ECO:0000313" key="2">
    <source>
        <dbReference type="EMBL" id="QQZ51034.1"/>
    </source>
</evidence>
<sequence>MASGSMTETSMVGRDSGAGFVEAVGSQVIFSRVIVQVPGVAWSVSAAATARPSTAAPPSAGRSTAISNSSWPCCARTWPATACTAPTSGWPAGCWTARSWGLRR</sequence>
<feature type="compositionally biased region" description="Low complexity" evidence="1">
    <location>
        <begin position="48"/>
        <end position="65"/>
    </location>
</feature>
<protein>
    <submittedName>
        <fullName evidence="2">Uncharacterized protein</fullName>
    </submittedName>
</protein>
<evidence type="ECO:0000256" key="1">
    <source>
        <dbReference type="SAM" id="MobiDB-lite"/>
    </source>
</evidence>
<gene>
    <name evidence="2" type="ORF">JKL49_07585</name>
</gene>
<reference evidence="2" key="1">
    <citation type="submission" date="2021-01" db="EMBL/GenBank/DDBJ databases">
        <title>Genome sequence of Phenylobacterium sp. 20VBR1 isolated from a valley glaceir, Ny-Alesund, Svalbard.</title>
        <authorList>
            <person name="Thomas F.A."/>
            <person name="Krishnan K.P."/>
            <person name="Sinha R.K."/>
        </authorList>
    </citation>
    <scope>NUCLEOTIDE SEQUENCE</scope>
    <source>
        <strain evidence="2">20VBR1</strain>
    </source>
</reference>
<proteinExistence type="predicted"/>
<name>A0A974S939_9CAUL</name>
<dbReference type="AlphaFoldDB" id="A0A974S939"/>
<dbReference type="EMBL" id="CP068570">
    <property type="protein sequence ID" value="QQZ51034.1"/>
    <property type="molecule type" value="Genomic_DNA"/>
</dbReference>
<organism evidence="2">
    <name type="scientific">Phenylobacterium glaciei</name>
    <dbReference type="NCBI Taxonomy" id="2803784"/>
    <lineage>
        <taxon>Bacteria</taxon>
        <taxon>Pseudomonadati</taxon>
        <taxon>Pseudomonadota</taxon>
        <taxon>Alphaproteobacteria</taxon>
        <taxon>Caulobacterales</taxon>
        <taxon>Caulobacteraceae</taxon>
        <taxon>Phenylobacterium</taxon>
    </lineage>
</organism>
<accession>A0A974S939</accession>
<feature type="region of interest" description="Disordered" evidence="1">
    <location>
        <begin position="48"/>
        <end position="69"/>
    </location>
</feature>